<protein>
    <submittedName>
        <fullName evidence="1 3">Uncharacterized protein</fullName>
    </submittedName>
</protein>
<sequence length="82" mass="9225">MTRKAEEIQEDTGHNECKNFFATTRAVYETPVKGATPFISADGTTLLNVKSQILKRWVDHFRSVLNRSSTMSDAAIVRLPQV</sequence>
<name>A0A183TER5_SCHSO</name>
<dbReference type="AlphaFoldDB" id="A0A183TER5"/>
<proteinExistence type="predicted"/>
<accession>A0A183TER5</accession>
<organism evidence="3">
    <name type="scientific">Schistocephalus solidus</name>
    <name type="common">Tapeworm</name>
    <dbReference type="NCBI Taxonomy" id="70667"/>
    <lineage>
        <taxon>Eukaryota</taxon>
        <taxon>Metazoa</taxon>
        <taxon>Spiralia</taxon>
        <taxon>Lophotrochozoa</taxon>
        <taxon>Platyhelminthes</taxon>
        <taxon>Cestoda</taxon>
        <taxon>Eucestoda</taxon>
        <taxon>Diphyllobothriidea</taxon>
        <taxon>Diphyllobothriidae</taxon>
        <taxon>Schistocephalus</taxon>
    </lineage>
</organism>
<dbReference type="OrthoDB" id="6246920at2759"/>
<dbReference type="Proteomes" id="UP000275846">
    <property type="component" value="Unassembled WGS sequence"/>
</dbReference>
<evidence type="ECO:0000313" key="1">
    <source>
        <dbReference type="EMBL" id="VDM01349.1"/>
    </source>
</evidence>
<reference evidence="1 2" key="2">
    <citation type="submission" date="2018-11" db="EMBL/GenBank/DDBJ databases">
        <authorList>
            <consortium name="Pathogen Informatics"/>
        </authorList>
    </citation>
    <scope>NUCLEOTIDE SEQUENCE [LARGE SCALE GENOMIC DNA]</scope>
    <source>
        <strain evidence="1 2">NST_G2</strain>
    </source>
</reference>
<keyword evidence="2" id="KW-1185">Reference proteome</keyword>
<dbReference type="EMBL" id="UYSU01039471">
    <property type="protein sequence ID" value="VDM01349.1"/>
    <property type="molecule type" value="Genomic_DNA"/>
</dbReference>
<evidence type="ECO:0000313" key="3">
    <source>
        <dbReference type="WBParaSite" id="SSLN_0001552401-mRNA-1"/>
    </source>
</evidence>
<gene>
    <name evidence="1" type="ORF">SSLN_LOCUS14963</name>
</gene>
<dbReference type="WBParaSite" id="SSLN_0001552401-mRNA-1">
    <property type="protein sequence ID" value="SSLN_0001552401-mRNA-1"/>
    <property type="gene ID" value="SSLN_0001552401"/>
</dbReference>
<reference evidence="3" key="1">
    <citation type="submission" date="2016-06" db="UniProtKB">
        <authorList>
            <consortium name="WormBaseParasite"/>
        </authorList>
    </citation>
    <scope>IDENTIFICATION</scope>
</reference>
<evidence type="ECO:0000313" key="2">
    <source>
        <dbReference type="Proteomes" id="UP000275846"/>
    </source>
</evidence>